<evidence type="ECO:0000313" key="9">
    <source>
        <dbReference type="Proteomes" id="UP001165065"/>
    </source>
</evidence>
<dbReference type="GO" id="GO:0005739">
    <property type="term" value="C:mitochondrion"/>
    <property type="evidence" value="ECO:0007669"/>
    <property type="project" value="GOC"/>
</dbReference>
<keyword evidence="4 6" id="KW-0378">Hydrolase</keyword>
<dbReference type="EMBL" id="BRYA01000044">
    <property type="protein sequence ID" value="GMI34590.1"/>
    <property type="molecule type" value="Genomic_DNA"/>
</dbReference>
<keyword evidence="9" id="KW-1185">Reference proteome</keyword>
<dbReference type="PANTHER" id="PTHR21711">
    <property type="entry name" value="MITOCHONDRIAL INNER MEMBRANE PROTEASE"/>
    <property type="match status" value="1"/>
</dbReference>
<keyword evidence="3 6" id="KW-0479">Metal-binding</keyword>
<sequence>MKDSECFGTLLRVVNKSKRISRLLGELEKAEKKKAAVSENKKDRKDPKDPSSPGGTSPPPLPPNSKTLYGDVIVTCRMCHDYGAEEHARAFVQAPPLSVVLCSNRLESEAETEEVLLHELIHLYDLSVKKLDFTSCNQLAYSEVRANRESECKIGKFNYLSNLCRGSRDRLAASAEAVALAPSDATATAPSAATSLPASYISSLSAKFSNGYNNWCTDRLKDCTRQAAYYATSNMYPLESRDCVSEVFEKAFKDMEPWGGSENATTSNTSETRT</sequence>
<accession>A0A9W7G3T2</accession>
<evidence type="ECO:0000256" key="5">
    <source>
        <dbReference type="ARBA" id="ARBA00023049"/>
    </source>
</evidence>
<dbReference type="Proteomes" id="UP001165065">
    <property type="component" value="Unassembled WGS sequence"/>
</dbReference>
<evidence type="ECO:0000256" key="3">
    <source>
        <dbReference type="ARBA" id="ARBA00022723"/>
    </source>
</evidence>
<comment type="caution">
    <text evidence="8">The sequence shown here is derived from an EMBL/GenBank/DDBJ whole genome shotgun (WGS) entry which is preliminary data.</text>
</comment>
<keyword evidence="5 6" id="KW-0482">Metalloprotease</keyword>
<protein>
    <recommendedName>
        <fullName evidence="6">Mitochondrial inner membrane protease ATP23</fullName>
        <ecNumber evidence="6">3.4.24.-</ecNumber>
    </recommendedName>
</protein>
<reference evidence="9" key="1">
    <citation type="journal article" date="2023" name="Commun. Biol.">
        <title>Genome analysis of Parmales, the sister group of diatoms, reveals the evolutionary specialization of diatoms from phago-mixotrophs to photoautotrophs.</title>
        <authorList>
            <person name="Ban H."/>
            <person name="Sato S."/>
            <person name="Yoshikawa S."/>
            <person name="Yamada K."/>
            <person name="Nakamura Y."/>
            <person name="Ichinomiya M."/>
            <person name="Sato N."/>
            <person name="Blanc-Mathieu R."/>
            <person name="Endo H."/>
            <person name="Kuwata A."/>
            <person name="Ogata H."/>
        </authorList>
    </citation>
    <scope>NUCLEOTIDE SEQUENCE [LARGE SCALE GENOMIC DNA]</scope>
</reference>
<dbReference type="GO" id="GO:0046872">
    <property type="term" value="F:metal ion binding"/>
    <property type="evidence" value="ECO:0007669"/>
    <property type="project" value="UniProtKB-KW"/>
</dbReference>
<dbReference type="EC" id="3.4.24.-" evidence="6"/>
<proteinExistence type="inferred from homology"/>
<dbReference type="OrthoDB" id="206014at2759"/>
<keyword evidence="2 6" id="KW-0645">Protease</keyword>
<organism evidence="8 9">
    <name type="scientific">Triparma columacea</name>
    <dbReference type="NCBI Taxonomy" id="722753"/>
    <lineage>
        <taxon>Eukaryota</taxon>
        <taxon>Sar</taxon>
        <taxon>Stramenopiles</taxon>
        <taxon>Ochrophyta</taxon>
        <taxon>Bolidophyceae</taxon>
        <taxon>Parmales</taxon>
        <taxon>Triparmaceae</taxon>
        <taxon>Triparma</taxon>
    </lineage>
</organism>
<evidence type="ECO:0000256" key="2">
    <source>
        <dbReference type="ARBA" id="ARBA00022670"/>
    </source>
</evidence>
<evidence type="ECO:0000256" key="6">
    <source>
        <dbReference type="RuleBase" id="RU364057"/>
    </source>
</evidence>
<comment type="similarity">
    <text evidence="1 6">Belongs to the peptidase M76 family.</text>
</comment>
<name>A0A9W7G3T2_9STRA</name>
<evidence type="ECO:0000256" key="4">
    <source>
        <dbReference type="ARBA" id="ARBA00022801"/>
    </source>
</evidence>
<gene>
    <name evidence="8" type="ORF">TrCOL_g1287</name>
</gene>
<evidence type="ECO:0000256" key="1">
    <source>
        <dbReference type="ARBA" id="ARBA00009915"/>
    </source>
</evidence>
<dbReference type="GO" id="GO:0004222">
    <property type="term" value="F:metalloendopeptidase activity"/>
    <property type="evidence" value="ECO:0007669"/>
    <property type="project" value="InterPro"/>
</dbReference>
<dbReference type="Pfam" id="PF09768">
    <property type="entry name" value="Peptidase_M76"/>
    <property type="match status" value="1"/>
</dbReference>
<evidence type="ECO:0000313" key="8">
    <source>
        <dbReference type="EMBL" id="GMI34590.1"/>
    </source>
</evidence>
<dbReference type="AlphaFoldDB" id="A0A9W7G3T2"/>
<dbReference type="GO" id="GO:0034982">
    <property type="term" value="P:mitochondrial protein processing"/>
    <property type="evidence" value="ECO:0007669"/>
    <property type="project" value="TreeGrafter"/>
</dbReference>
<dbReference type="InterPro" id="IPR019165">
    <property type="entry name" value="Peptidase_M76_ATP23"/>
</dbReference>
<feature type="compositionally biased region" description="Basic and acidic residues" evidence="7">
    <location>
        <begin position="29"/>
        <end position="49"/>
    </location>
</feature>
<dbReference type="GO" id="GO:0033615">
    <property type="term" value="P:mitochondrial proton-transporting ATP synthase complex assembly"/>
    <property type="evidence" value="ECO:0007669"/>
    <property type="project" value="TreeGrafter"/>
</dbReference>
<dbReference type="PANTHER" id="PTHR21711:SF0">
    <property type="entry name" value="MITOCHONDRIAL INNER MEMBRANE PROTEASE ATP23 HOMOLOG"/>
    <property type="match status" value="1"/>
</dbReference>
<feature type="region of interest" description="Disordered" evidence="7">
    <location>
        <begin position="29"/>
        <end position="65"/>
    </location>
</feature>
<evidence type="ECO:0000256" key="7">
    <source>
        <dbReference type="SAM" id="MobiDB-lite"/>
    </source>
</evidence>